<dbReference type="CDD" id="cd01392">
    <property type="entry name" value="HTH_LacI"/>
    <property type="match status" value="1"/>
</dbReference>
<gene>
    <name evidence="5" type="ORF">A2519_03420</name>
</gene>
<evidence type="ECO:0000256" key="1">
    <source>
        <dbReference type="ARBA" id="ARBA00023015"/>
    </source>
</evidence>
<dbReference type="GO" id="GO:0003700">
    <property type="term" value="F:DNA-binding transcription factor activity"/>
    <property type="evidence" value="ECO:0007669"/>
    <property type="project" value="TreeGrafter"/>
</dbReference>
<dbReference type="Gene3D" id="1.10.260.40">
    <property type="entry name" value="lambda repressor-like DNA-binding domains"/>
    <property type="match status" value="1"/>
</dbReference>
<accession>A0A1F7FFI6</accession>
<dbReference type="Proteomes" id="UP000179243">
    <property type="component" value="Unassembled WGS sequence"/>
</dbReference>
<evidence type="ECO:0000256" key="3">
    <source>
        <dbReference type="ARBA" id="ARBA00023163"/>
    </source>
</evidence>
<dbReference type="Gene3D" id="3.40.50.2300">
    <property type="match status" value="2"/>
</dbReference>
<comment type="caution">
    <text evidence="5">The sequence shown here is derived from an EMBL/GenBank/DDBJ whole genome shotgun (WGS) entry which is preliminary data.</text>
</comment>
<dbReference type="AlphaFoldDB" id="A0A1F7FFI6"/>
<dbReference type="SUPFAM" id="SSF53822">
    <property type="entry name" value="Periplasmic binding protein-like I"/>
    <property type="match status" value="1"/>
</dbReference>
<dbReference type="PANTHER" id="PTHR30146">
    <property type="entry name" value="LACI-RELATED TRANSCRIPTIONAL REPRESSOR"/>
    <property type="match status" value="1"/>
</dbReference>
<sequence length="347" mass="38969">MKVSLAQIAEKTGISKSMVSRAMRNYPEISEKTRKKILTTALKMGYKPSEQLSRSGMLLSKSGIDPDKTKKYNTLNIIFYRIQRNEIAMNNYFALLLSSLYLALKKSHTTLLESYPQNIDEYLNILDATRADGTIILGNVHLIDETLNAKLGLYAKEKVLIFLSSYIAKSENQFHSVRADNIYAGSIAAEYLLEKTDGPLLFLDPETGNPIFDDRYFGYKKVVEEKIGLSAERISLKKLNTLSSEKALTFLKADKNPAFIGATDLVCFKYRDILMQKGIWDALKSAPMIGIDGTRDYEPDDPRIASVCIDLNAMADQAAKLFTAVSENPDLPPQRLLVGCRIQKREI</sequence>
<dbReference type="SMART" id="SM00354">
    <property type="entry name" value="HTH_LACI"/>
    <property type="match status" value="1"/>
</dbReference>
<dbReference type="PANTHER" id="PTHR30146:SF109">
    <property type="entry name" value="HTH-TYPE TRANSCRIPTIONAL REGULATOR GALS"/>
    <property type="match status" value="1"/>
</dbReference>
<keyword evidence="1" id="KW-0805">Transcription regulation</keyword>
<dbReference type="InterPro" id="IPR028082">
    <property type="entry name" value="Peripla_BP_I"/>
</dbReference>
<keyword evidence="3" id="KW-0804">Transcription</keyword>
<dbReference type="InterPro" id="IPR000843">
    <property type="entry name" value="HTH_LacI"/>
</dbReference>
<dbReference type="EMBL" id="MFYX01000056">
    <property type="protein sequence ID" value="OGK05455.1"/>
    <property type="molecule type" value="Genomic_DNA"/>
</dbReference>
<dbReference type="SUPFAM" id="SSF47413">
    <property type="entry name" value="lambda repressor-like DNA-binding domains"/>
    <property type="match status" value="1"/>
</dbReference>
<keyword evidence="2" id="KW-0238">DNA-binding</keyword>
<name>A0A1F7FFI6_UNCRA</name>
<dbReference type="PROSITE" id="PS50932">
    <property type="entry name" value="HTH_LACI_2"/>
    <property type="match status" value="1"/>
</dbReference>
<dbReference type="Pfam" id="PF00356">
    <property type="entry name" value="LacI"/>
    <property type="match status" value="1"/>
</dbReference>
<reference evidence="5 6" key="1">
    <citation type="journal article" date="2016" name="Nat. Commun.">
        <title>Thousands of microbial genomes shed light on interconnected biogeochemical processes in an aquifer system.</title>
        <authorList>
            <person name="Anantharaman K."/>
            <person name="Brown C.T."/>
            <person name="Hug L.A."/>
            <person name="Sharon I."/>
            <person name="Castelle C.J."/>
            <person name="Probst A.J."/>
            <person name="Thomas B.C."/>
            <person name="Singh A."/>
            <person name="Wilkins M.J."/>
            <person name="Karaoz U."/>
            <person name="Brodie E.L."/>
            <person name="Williams K.H."/>
            <person name="Hubbard S.S."/>
            <person name="Banfield J.F."/>
        </authorList>
    </citation>
    <scope>NUCLEOTIDE SEQUENCE [LARGE SCALE GENOMIC DNA]</scope>
</reference>
<proteinExistence type="predicted"/>
<evidence type="ECO:0000256" key="2">
    <source>
        <dbReference type="ARBA" id="ARBA00023125"/>
    </source>
</evidence>
<evidence type="ECO:0000259" key="4">
    <source>
        <dbReference type="PROSITE" id="PS50932"/>
    </source>
</evidence>
<protein>
    <recommendedName>
        <fullName evidence="4">HTH lacI-type domain-containing protein</fullName>
    </recommendedName>
</protein>
<organism evidence="5 6">
    <name type="scientific">Candidatus Raymondbacteria bacterium RIFOXYD12_FULL_49_13</name>
    <dbReference type="NCBI Taxonomy" id="1817890"/>
    <lineage>
        <taxon>Bacteria</taxon>
        <taxon>Raymondiibacteriota</taxon>
    </lineage>
</organism>
<feature type="domain" description="HTH lacI-type" evidence="4">
    <location>
        <begin position="3"/>
        <end position="57"/>
    </location>
</feature>
<evidence type="ECO:0000313" key="5">
    <source>
        <dbReference type="EMBL" id="OGK05455.1"/>
    </source>
</evidence>
<dbReference type="GO" id="GO:0000976">
    <property type="term" value="F:transcription cis-regulatory region binding"/>
    <property type="evidence" value="ECO:0007669"/>
    <property type="project" value="TreeGrafter"/>
</dbReference>
<dbReference type="InterPro" id="IPR010982">
    <property type="entry name" value="Lambda_DNA-bd_dom_sf"/>
</dbReference>
<evidence type="ECO:0000313" key="6">
    <source>
        <dbReference type="Proteomes" id="UP000179243"/>
    </source>
</evidence>